<dbReference type="Pfam" id="PF17390">
    <property type="entry name" value="Bac_rhamnosid_C"/>
    <property type="match status" value="1"/>
</dbReference>
<name>A0A0F7VDS6_PENBI</name>
<dbReference type="GO" id="GO:0005975">
    <property type="term" value="P:carbohydrate metabolic process"/>
    <property type="evidence" value="ECO:0007669"/>
    <property type="project" value="InterPro"/>
</dbReference>
<dbReference type="InterPro" id="IPR035398">
    <property type="entry name" value="Bac_rhamnosid_C"/>
</dbReference>
<keyword evidence="1" id="KW-0732">Signal</keyword>
<accession>A0A0F7VDS6</accession>
<reference evidence="5" key="1">
    <citation type="journal article" date="2015" name="Genome Announc.">
        <title>Draft genome sequence of the fungus Penicillium brasilianum MG11.</title>
        <authorList>
            <person name="Horn F."/>
            <person name="Linde J."/>
            <person name="Mattern D.J."/>
            <person name="Walther G."/>
            <person name="Guthke R."/>
            <person name="Brakhage A.A."/>
            <person name="Valiante V."/>
        </authorList>
    </citation>
    <scope>NUCLEOTIDE SEQUENCE [LARGE SCALE GENOMIC DNA]</scope>
    <source>
        <strain evidence="5">MG11</strain>
    </source>
</reference>
<dbReference type="SUPFAM" id="SSF48208">
    <property type="entry name" value="Six-hairpin glycosidases"/>
    <property type="match status" value="1"/>
</dbReference>
<evidence type="ECO:0000313" key="5">
    <source>
        <dbReference type="Proteomes" id="UP000042958"/>
    </source>
</evidence>
<dbReference type="OrthoDB" id="10036721at2759"/>
<dbReference type="STRING" id="104259.A0A0F7VDS6"/>
<dbReference type="GO" id="GO:0003824">
    <property type="term" value="F:catalytic activity"/>
    <property type="evidence" value="ECO:0007669"/>
    <property type="project" value="UniProtKB-ARBA"/>
</dbReference>
<feature type="signal peptide" evidence="1">
    <location>
        <begin position="1"/>
        <end position="21"/>
    </location>
</feature>
<dbReference type="InterPro" id="IPR012341">
    <property type="entry name" value="6hp_glycosidase-like_sf"/>
</dbReference>
<feature type="chain" id="PRO_5002524049" description="Alpha-L-rhamnosidase" evidence="1">
    <location>
        <begin position="22"/>
        <end position="826"/>
    </location>
</feature>
<sequence>MRAQATAKLFLVGTLVAVCNASIDNFLPQRYQLGTQPSITTKPLQTGQSITVDFDNNPVVTLDYGHEVAGFPYFQISDLSNPVQIEVKYTEQFDGLNHVWADGPYYFANGLSNSFRVETFNITETGKFESYFVQGGQRWQTITILSKGHITLTEVGFVPTIDHVDLDNLPSTFTCSHPTYNEIWKLGANAAAAACFDARSQPSTWEVTEEGAYIRGQKPGPGVSGMDWTDYTMTFSSKIVRGGTGWSISQAVSGTGLLLLLVSNLPDETTFVNTNKTLTPANSIVVASGYGLVNQTTLDSQLVGKFPVSVDIKEGEWYKISTTLLSGSQLSIDIDGNSVLNISLADYGVSALSAGGWGFGPYQDQIALFKDVTVHASNGTLLYKNDMKSPSILSEYGVRQNTKALCMDGAKRDRLVWLGDFFHTSKILTSSTSRWDYVQGTLNYLLDTQLPNGLVNIAPSMGYNTSSMKEVLYLYSGLYDYQILGVLSFTGFFLRSGDSTWARGVWPSIQKQILWLLGEIDSNTQLVGFGGFLGDANGTAISAALVQALNEAAIVADALDDAKSTQKYRDTAAKLSKAINEHLWNDDLGVYVRSTSSNTSYGVADIAFAISSGVASEERAASSLARVADLKLVPGYKDLSTTNSSSADISPNTNGFLLAAAMEANETTIAKYLLDNLWTAMTVDKYSSGASWEYVAQDLSPGLSLFTSLSHPWGGAPTYILTEHVAGIRAVTPGHKTWIIEPAISGFDLDWAAASVKSQYGQLSVKWELGSKVLKVNVTAPRGTSGKLSLPSDLQIKAIKVNGHKVTSGHNVPLQSGSSIVTIQLD</sequence>
<dbReference type="Gene3D" id="2.60.120.560">
    <property type="entry name" value="Exo-inulinase, domain 1"/>
    <property type="match status" value="1"/>
</dbReference>
<evidence type="ECO:0000259" key="3">
    <source>
        <dbReference type="Pfam" id="PF17390"/>
    </source>
</evidence>
<dbReference type="AlphaFoldDB" id="A0A0F7VDS6"/>
<dbReference type="PANTHER" id="PTHR34987:SF4">
    <property type="entry name" value="ALPHA-L-RHAMNOSIDASE C-TERMINAL DOMAIN-CONTAINING PROTEIN"/>
    <property type="match status" value="1"/>
</dbReference>
<dbReference type="PANTHER" id="PTHR34987">
    <property type="entry name" value="C, PUTATIVE (AFU_ORTHOLOGUE AFUA_3G02880)-RELATED"/>
    <property type="match status" value="1"/>
</dbReference>
<evidence type="ECO:0000313" key="4">
    <source>
        <dbReference type="EMBL" id="CEO58811.1"/>
    </source>
</evidence>
<dbReference type="Gene3D" id="2.60.420.10">
    <property type="entry name" value="Maltose phosphorylase, domain 3"/>
    <property type="match status" value="1"/>
</dbReference>
<evidence type="ECO:0000256" key="1">
    <source>
        <dbReference type="SAM" id="SignalP"/>
    </source>
</evidence>
<dbReference type="InterPro" id="IPR035396">
    <property type="entry name" value="Bac_rhamnosid6H"/>
</dbReference>
<keyword evidence="5" id="KW-1185">Reference proteome</keyword>
<feature type="domain" description="Alpha-L-rhamnosidase C-terminal" evidence="3">
    <location>
        <begin position="727"/>
        <end position="795"/>
    </location>
</feature>
<dbReference type="Proteomes" id="UP000042958">
    <property type="component" value="Unassembled WGS sequence"/>
</dbReference>
<dbReference type="EMBL" id="CDHK01000003">
    <property type="protein sequence ID" value="CEO58811.1"/>
    <property type="molecule type" value="Genomic_DNA"/>
</dbReference>
<dbReference type="InterPro" id="IPR008928">
    <property type="entry name" value="6-hairpin_glycosidase_sf"/>
</dbReference>
<gene>
    <name evidence="4" type="ORF">PMG11_03513</name>
</gene>
<feature type="domain" description="Alpha-L-rhamnosidase six-hairpin glycosidase" evidence="2">
    <location>
        <begin position="394"/>
        <end position="615"/>
    </location>
</feature>
<evidence type="ECO:0000259" key="2">
    <source>
        <dbReference type="Pfam" id="PF17389"/>
    </source>
</evidence>
<dbReference type="Gene3D" id="1.50.10.10">
    <property type="match status" value="1"/>
</dbReference>
<proteinExistence type="predicted"/>
<protein>
    <recommendedName>
        <fullName evidence="6">Alpha-L-rhamnosidase</fullName>
    </recommendedName>
</protein>
<organism evidence="4 5">
    <name type="scientific">Penicillium brasilianum</name>
    <dbReference type="NCBI Taxonomy" id="104259"/>
    <lineage>
        <taxon>Eukaryota</taxon>
        <taxon>Fungi</taxon>
        <taxon>Dikarya</taxon>
        <taxon>Ascomycota</taxon>
        <taxon>Pezizomycotina</taxon>
        <taxon>Eurotiomycetes</taxon>
        <taxon>Eurotiomycetidae</taxon>
        <taxon>Eurotiales</taxon>
        <taxon>Aspergillaceae</taxon>
        <taxon>Penicillium</taxon>
    </lineage>
</organism>
<dbReference type="Pfam" id="PF17389">
    <property type="entry name" value="Bac_rhamnosid6H"/>
    <property type="match status" value="1"/>
</dbReference>
<evidence type="ECO:0008006" key="6">
    <source>
        <dbReference type="Google" id="ProtNLM"/>
    </source>
</evidence>